<protein>
    <recommendedName>
        <fullName evidence="3">Exo-alpha-sialidase</fullName>
    </recommendedName>
</protein>
<reference evidence="2" key="1">
    <citation type="submission" date="2017-09" db="EMBL/GenBank/DDBJ databases">
        <title>Depth-based differentiation of microbial function through sediment-hosted aquifers and enrichment of novel symbionts in the deep terrestrial subsurface.</title>
        <authorList>
            <person name="Probst A.J."/>
            <person name="Ladd B."/>
            <person name="Jarett J.K."/>
            <person name="Geller-Mcgrath D.E."/>
            <person name="Sieber C.M.K."/>
            <person name="Emerson J.B."/>
            <person name="Anantharaman K."/>
            <person name="Thomas B.C."/>
            <person name="Malmstrom R."/>
            <person name="Stieglmeier M."/>
            <person name="Klingl A."/>
            <person name="Woyke T."/>
            <person name="Ryan C.M."/>
            <person name="Banfield J.F."/>
        </authorList>
    </citation>
    <scope>NUCLEOTIDE SEQUENCE [LARGE SCALE GENOMIC DNA]</scope>
</reference>
<feature type="non-terminal residue" evidence="1">
    <location>
        <position position="1"/>
    </location>
</feature>
<comment type="caution">
    <text evidence="1">The sequence shown here is derived from an EMBL/GenBank/DDBJ whole genome shotgun (WGS) entry which is preliminary data.</text>
</comment>
<dbReference type="Proteomes" id="UP000231071">
    <property type="component" value="Unassembled WGS sequence"/>
</dbReference>
<dbReference type="EMBL" id="PFOI01000015">
    <property type="protein sequence ID" value="PIZ71390.1"/>
    <property type="molecule type" value="Genomic_DNA"/>
</dbReference>
<accession>A0A2M7UJL8</accession>
<organism evidence="1 2">
    <name type="scientific">Candidatus Portnoybacteria bacterium CG_4_10_14_0_2_um_filter_39_11</name>
    <dbReference type="NCBI Taxonomy" id="1974797"/>
    <lineage>
        <taxon>Bacteria</taxon>
        <taxon>Candidatus Portnoyibacteriota</taxon>
    </lineage>
</organism>
<proteinExistence type="predicted"/>
<evidence type="ECO:0000313" key="1">
    <source>
        <dbReference type="EMBL" id="PIZ71390.1"/>
    </source>
</evidence>
<dbReference type="SUPFAM" id="SSF75005">
    <property type="entry name" value="Arabinanase/levansucrase/invertase"/>
    <property type="match status" value="1"/>
</dbReference>
<dbReference type="AlphaFoldDB" id="A0A2M7UJL8"/>
<gene>
    <name evidence="1" type="ORF">COY09_00860</name>
</gene>
<sequence>TESWDFGNFYYKKNGIWTKKRTVPGAVHVMDIAEADGKICVLGTGIFRPGEYFDNNLLVSSDNGNTWIIADHQYNRPENSIFSDAILPWDGRFISRILAYQYSATSTTPFGPFVGGGLAQSNEASDYFSFLEPRIYINPKIIFQNKIMGNCSPQRTCFTSDLQNITYIDQFSDPSHIDEDSLSKVLRDQVIVGDTIYALTRENPIINQTKTSFKFYSGGIYSSKDLINWKKEGIFDFPAMPTALEYLNGAFYVGLSSNYDRDANTFIDDDAGSIYKISR</sequence>
<evidence type="ECO:0000313" key="2">
    <source>
        <dbReference type="Proteomes" id="UP000231071"/>
    </source>
</evidence>
<name>A0A2M7UJL8_9BACT</name>
<dbReference type="InterPro" id="IPR023296">
    <property type="entry name" value="Glyco_hydro_beta-prop_sf"/>
</dbReference>
<evidence type="ECO:0008006" key="3">
    <source>
        <dbReference type="Google" id="ProtNLM"/>
    </source>
</evidence>